<proteinExistence type="predicted"/>
<accession>A0A2P2QJY5</accession>
<dbReference type="EMBL" id="GGEC01086818">
    <property type="protein sequence ID" value="MBX67302.1"/>
    <property type="molecule type" value="Transcribed_RNA"/>
</dbReference>
<sequence length="20" mass="2253">MSSLCIFLVILFSQKLIIPS</sequence>
<name>A0A2P2QJY5_RHIMU</name>
<organism evidence="1">
    <name type="scientific">Rhizophora mucronata</name>
    <name type="common">Asiatic mangrove</name>
    <dbReference type="NCBI Taxonomy" id="61149"/>
    <lineage>
        <taxon>Eukaryota</taxon>
        <taxon>Viridiplantae</taxon>
        <taxon>Streptophyta</taxon>
        <taxon>Embryophyta</taxon>
        <taxon>Tracheophyta</taxon>
        <taxon>Spermatophyta</taxon>
        <taxon>Magnoliopsida</taxon>
        <taxon>eudicotyledons</taxon>
        <taxon>Gunneridae</taxon>
        <taxon>Pentapetalae</taxon>
        <taxon>rosids</taxon>
        <taxon>fabids</taxon>
        <taxon>Malpighiales</taxon>
        <taxon>Rhizophoraceae</taxon>
        <taxon>Rhizophora</taxon>
    </lineage>
</organism>
<reference evidence="1" key="1">
    <citation type="submission" date="2018-02" db="EMBL/GenBank/DDBJ databases">
        <title>Rhizophora mucronata_Transcriptome.</title>
        <authorList>
            <person name="Meera S.P."/>
            <person name="Sreeshan A."/>
            <person name="Augustine A."/>
        </authorList>
    </citation>
    <scope>NUCLEOTIDE SEQUENCE</scope>
    <source>
        <tissue evidence="1">Leaf</tissue>
    </source>
</reference>
<dbReference type="AlphaFoldDB" id="A0A2P2QJY5"/>
<protein>
    <submittedName>
        <fullName evidence="1">Uncharacterized protein</fullName>
    </submittedName>
</protein>
<evidence type="ECO:0000313" key="1">
    <source>
        <dbReference type="EMBL" id="MBX67302.1"/>
    </source>
</evidence>